<dbReference type="PRINTS" id="PR00463">
    <property type="entry name" value="EP450I"/>
</dbReference>
<evidence type="ECO:0000256" key="2">
    <source>
        <dbReference type="ARBA" id="ARBA00010617"/>
    </source>
</evidence>
<organism evidence="11 12">
    <name type="scientific">Kingdonia uniflora</name>
    <dbReference type="NCBI Taxonomy" id="39325"/>
    <lineage>
        <taxon>Eukaryota</taxon>
        <taxon>Viridiplantae</taxon>
        <taxon>Streptophyta</taxon>
        <taxon>Embryophyta</taxon>
        <taxon>Tracheophyta</taxon>
        <taxon>Spermatophyta</taxon>
        <taxon>Magnoliopsida</taxon>
        <taxon>Ranunculales</taxon>
        <taxon>Circaeasteraceae</taxon>
        <taxon>Kingdonia</taxon>
    </lineage>
</organism>
<dbReference type="OrthoDB" id="1877779at2759"/>
<evidence type="ECO:0000256" key="6">
    <source>
        <dbReference type="ARBA" id="ARBA00023004"/>
    </source>
</evidence>
<feature type="binding site" description="axial binding residue" evidence="8">
    <location>
        <position position="443"/>
    </location>
    <ligand>
        <name>heme</name>
        <dbReference type="ChEBI" id="CHEBI:30413"/>
    </ligand>
    <ligandPart>
        <name>Fe</name>
        <dbReference type="ChEBI" id="CHEBI:18248"/>
    </ligandPart>
</feature>
<comment type="caution">
    <text evidence="11">The sequence shown here is derived from an EMBL/GenBank/DDBJ whole genome shotgun (WGS) entry which is preliminary data.</text>
</comment>
<evidence type="ECO:0000256" key="9">
    <source>
        <dbReference type="RuleBase" id="RU000461"/>
    </source>
</evidence>
<dbReference type="Proteomes" id="UP000541444">
    <property type="component" value="Unassembled WGS sequence"/>
</dbReference>
<name>A0A7J7KU40_9MAGN</name>
<comment type="cofactor">
    <cofactor evidence="1 8">
        <name>heme</name>
        <dbReference type="ChEBI" id="CHEBI:30413"/>
    </cofactor>
</comment>
<feature type="non-terminal residue" evidence="11">
    <location>
        <position position="1"/>
    </location>
</feature>
<accession>A0A7J7KU40</accession>
<evidence type="ECO:0000256" key="1">
    <source>
        <dbReference type="ARBA" id="ARBA00001971"/>
    </source>
</evidence>
<dbReference type="Pfam" id="PF00067">
    <property type="entry name" value="p450"/>
    <property type="match status" value="1"/>
</dbReference>
<evidence type="ECO:0000256" key="5">
    <source>
        <dbReference type="ARBA" id="ARBA00023002"/>
    </source>
</evidence>
<dbReference type="SUPFAM" id="SSF48264">
    <property type="entry name" value="Cytochrome P450"/>
    <property type="match status" value="1"/>
</dbReference>
<keyword evidence="7 9" id="KW-0503">Monooxygenase</keyword>
<comment type="similarity">
    <text evidence="2 9">Belongs to the cytochrome P450 family.</text>
</comment>
<dbReference type="Gene3D" id="1.10.630.10">
    <property type="entry name" value="Cytochrome P450"/>
    <property type="match status" value="1"/>
</dbReference>
<evidence type="ECO:0000313" key="11">
    <source>
        <dbReference type="EMBL" id="KAF6133886.1"/>
    </source>
</evidence>
<dbReference type="PANTHER" id="PTHR47950">
    <property type="entry name" value="CYTOCHROME P450, FAMILY 76, SUBFAMILY C, POLYPEPTIDE 5-RELATED"/>
    <property type="match status" value="1"/>
</dbReference>
<keyword evidence="4 8" id="KW-0479">Metal-binding</keyword>
<keyword evidence="12" id="KW-1185">Reference proteome</keyword>
<keyword evidence="10" id="KW-0812">Transmembrane</keyword>
<dbReference type="GO" id="GO:0020037">
    <property type="term" value="F:heme binding"/>
    <property type="evidence" value="ECO:0007669"/>
    <property type="project" value="InterPro"/>
</dbReference>
<evidence type="ECO:0000256" key="8">
    <source>
        <dbReference type="PIRSR" id="PIRSR602401-1"/>
    </source>
</evidence>
<dbReference type="InterPro" id="IPR017972">
    <property type="entry name" value="Cyt_P450_CS"/>
</dbReference>
<keyword evidence="3 8" id="KW-0349">Heme</keyword>
<evidence type="ECO:0000256" key="10">
    <source>
        <dbReference type="SAM" id="Phobius"/>
    </source>
</evidence>
<dbReference type="GO" id="GO:0044550">
    <property type="term" value="P:secondary metabolite biosynthetic process"/>
    <property type="evidence" value="ECO:0007669"/>
    <property type="project" value="UniProtKB-ARBA"/>
</dbReference>
<feature type="transmembrane region" description="Helical" evidence="10">
    <location>
        <begin position="14"/>
        <end position="32"/>
    </location>
</feature>
<dbReference type="GO" id="GO:0005506">
    <property type="term" value="F:iron ion binding"/>
    <property type="evidence" value="ECO:0007669"/>
    <property type="project" value="InterPro"/>
</dbReference>
<dbReference type="InterPro" id="IPR002401">
    <property type="entry name" value="Cyt_P450_E_grp-I"/>
</dbReference>
<keyword evidence="6 8" id="KW-0408">Iron</keyword>
<evidence type="ECO:0000256" key="3">
    <source>
        <dbReference type="ARBA" id="ARBA00022617"/>
    </source>
</evidence>
<dbReference type="GO" id="GO:0004497">
    <property type="term" value="F:monooxygenase activity"/>
    <property type="evidence" value="ECO:0007669"/>
    <property type="project" value="UniProtKB-KW"/>
</dbReference>
<dbReference type="GO" id="GO:0016705">
    <property type="term" value="F:oxidoreductase activity, acting on paired donors, with incorporation or reduction of molecular oxygen"/>
    <property type="evidence" value="ECO:0007669"/>
    <property type="project" value="InterPro"/>
</dbReference>
<dbReference type="InterPro" id="IPR001128">
    <property type="entry name" value="Cyt_P450"/>
</dbReference>
<dbReference type="AlphaFoldDB" id="A0A7J7KU40"/>
<evidence type="ECO:0000256" key="4">
    <source>
        <dbReference type="ARBA" id="ARBA00022723"/>
    </source>
</evidence>
<dbReference type="PRINTS" id="PR00385">
    <property type="entry name" value="P450"/>
</dbReference>
<dbReference type="InterPro" id="IPR036396">
    <property type="entry name" value="Cyt_P450_sf"/>
</dbReference>
<dbReference type="PROSITE" id="PS00086">
    <property type="entry name" value="CYTOCHROME_P450"/>
    <property type="match status" value="1"/>
</dbReference>
<keyword evidence="10" id="KW-1133">Transmembrane helix</keyword>
<dbReference type="FunFam" id="1.10.630.10:FF:000126">
    <property type="entry name" value="Predicted protein"/>
    <property type="match status" value="1"/>
</dbReference>
<evidence type="ECO:0008006" key="13">
    <source>
        <dbReference type="Google" id="ProtNLM"/>
    </source>
</evidence>
<gene>
    <name evidence="11" type="ORF">GIB67_040650</name>
</gene>
<protein>
    <recommendedName>
        <fullName evidence="13">Cytochrome P450</fullName>
    </recommendedName>
</protein>
<reference evidence="11 12" key="1">
    <citation type="journal article" date="2020" name="IScience">
        <title>Genome Sequencing of the Endangered Kingdonia uniflora (Circaeasteraceae, Ranunculales) Reveals Potential Mechanisms of Evolutionary Specialization.</title>
        <authorList>
            <person name="Sun Y."/>
            <person name="Deng T."/>
            <person name="Zhang A."/>
            <person name="Moore M.J."/>
            <person name="Landis J.B."/>
            <person name="Lin N."/>
            <person name="Zhang H."/>
            <person name="Zhang X."/>
            <person name="Huang J."/>
            <person name="Zhang X."/>
            <person name="Sun H."/>
            <person name="Wang H."/>
        </authorList>
    </citation>
    <scope>NUCLEOTIDE SEQUENCE [LARGE SCALE GENOMIC DNA]</scope>
    <source>
        <strain evidence="11">TB1705</strain>
        <tissue evidence="11">Leaf</tissue>
    </source>
</reference>
<proteinExistence type="inferred from homology"/>
<keyword evidence="10" id="KW-0472">Membrane</keyword>
<dbReference type="CDD" id="cd11073">
    <property type="entry name" value="CYP76-like"/>
    <property type="match status" value="1"/>
</dbReference>
<evidence type="ECO:0000313" key="12">
    <source>
        <dbReference type="Proteomes" id="UP000541444"/>
    </source>
</evidence>
<keyword evidence="5 9" id="KW-0560">Oxidoreductase</keyword>
<dbReference type="PANTHER" id="PTHR47950:SF49">
    <property type="entry name" value="CYTOCHROME P450"/>
    <property type="match status" value="1"/>
</dbReference>
<dbReference type="EMBL" id="JACGCM010002894">
    <property type="protein sequence ID" value="KAF6133886.1"/>
    <property type="molecule type" value="Genomic_DNA"/>
</dbReference>
<evidence type="ECO:0000256" key="7">
    <source>
        <dbReference type="ARBA" id="ARBA00023033"/>
    </source>
</evidence>
<sequence>MEEIMDKVESVRNVLFFIALLLPLLVLIFMHIKFKSQKHLLLPPGPKPWPIIGNFLQLGKNIHASLAHLAQVHGPLISLRLGSQLLVVGSSPAAGTEILKTHDRILSSRLIPHAFHAKQHEYNKLSFVWASKCTDEWRNLRIICRTNLFSTKMIDSQAALRENKVKELMEFLRTNEGKVVKIGELVFITIVNTLSTLFFSKDFISLEDEGVGGEVKDNIRRISEVGSTPNLADYYSILSGLDLQGLTKNMMVCVRKLFVSWDALIKERRKSKRPTPSTNGDFLDVLLSNAFIDEQINHLIFDLFAAGADTSTSTIEWAMAELIKNREIMGKVSEELTNEIKSNIVKESELSHLSYLNVCVKETLRLHCPIPVVLRRATETCNLMGYTIPKDTQVWVNLWAIGRDSRSWEDPLTFQPGRFLNSNLDFKGNDFEFFPFGSGRRMCPGLPFATKMIPLVIASFIHSFDWYLPLDMCPTKLDMNEKFGMTLKKEHVVAYSQPSSSSRTLEGYIEAYMNTSKSIQP</sequence>